<dbReference type="InterPro" id="IPR006058">
    <property type="entry name" value="2Fe2S_fd_BS"/>
</dbReference>
<dbReference type="PANTHER" id="PTHR45444:SF3">
    <property type="entry name" value="XANTHINE DEHYDROGENASE"/>
    <property type="match status" value="1"/>
</dbReference>
<reference evidence="8 9" key="1">
    <citation type="journal article" date="2014" name="Genome Biol. Evol.">
        <title>Acetic acid bacteria genomes reveal functional traits for adaptation to life in insect guts.</title>
        <authorList>
            <person name="Chouaia B."/>
            <person name="Gaiarsa S."/>
            <person name="Crotti E."/>
            <person name="Comandatore F."/>
            <person name="Degli Esposti M."/>
            <person name="Ricci I."/>
            <person name="Alma A."/>
            <person name="Favia G."/>
            <person name="Bandi C."/>
            <person name="Daffonchio D."/>
        </authorList>
    </citation>
    <scope>NUCLEOTIDE SEQUENCE [LARGE SCALE GENOMIC DNA]</scope>
    <source>
        <strain evidence="8 9">SF2.1</strain>
    </source>
</reference>
<gene>
    <name evidence="8" type="ORF">ASAP_3168</name>
</gene>
<dbReference type="InterPro" id="IPR014307">
    <property type="entry name" value="Xanthine_DH_ssu"/>
</dbReference>
<evidence type="ECO:0000256" key="3">
    <source>
        <dbReference type="ARBA" id="ARBA00022827"/>
    </source>
</evidence>
<evidence type="ECO:0000313" key="9">
    <source>
        <dbReference type="Proteomes" id="UP000027583"/>
    </source>
</evidence>
<dbReference type="Pfam" id="PF00111">
    <property type="entry name" value="Fer2"/>
    <property type="match status" value="1"/>
</dbReference>
<dbReference type="InterPro" id="IPR016167">
    <property type="entry name" value="FAD-bd_PCMH_sub1"/>
</dbReference>
<dbReference type="SMART" id="SM01092">
    <property type="entry name" value="CO_deh_flav_C"/>
    <property type="match status" value="1"/>
</dbReference>
<reference evidence="8 9" key="2">
    <citation type="journal article" date="2014" name="PLoS ONE">
        <title>Evolution of mitochondria reconstructed from the energy metabolism of living bacteria.</title>
        <authorList>
            <person name="Degli Esposti M."/>
            <person name="Chouaia B."/>
            <person name="Comandatore F."/>
            <person name="Crotti E."/>
            <person name="Sassera D."/>
            <person name="Lievens P.M."/>
            <person name="Daffonchio D."/>
            <person name="Bandi C."/>
        </authorList>
    </citation>
    <scope>NUCLEOTIDE SEQUENCE [LARGE SCALE GENOMIC DNA]</scope>
    <source>
        <strain evidence="8 9">SF2.1</strain>
    </source>
</reference>
<dbReference type="InterPro" id="IPR012175">
    <property type="entry name" value="Xanth_DH_ssu_bac"/>
</dbReference>
<dbReference type="InterPro" id="IPR016166">
    <property type="entry name" value="FAD-bd_PCMH"/>
</dbReference>
<dbReference type="GO" id="GO:0071949">
    <property type="term" value="F:FAD binding"/>
    <property type="evidence" value="ECO:0007669"/>
    <property type="project" value="InterPro"/>
</dbReference>
<dbReference type="GO" id="GO:0005506">
    <property type="term" value="F:iron ion binding"/>
    <property type="evidence" value="ECO:0007669"/>
    <property type="project" value="InterPro"/>
</dbReference>
<dbReference type="PROSITE" id="PS00197">
    <property type="entry name" value="2FE2S_FER_1"/>
    <property type="match status" value="1"/>
</dbReference>
<evidence type="ECO:0000259" key="7">
    <source>
        <dbReference type="PROSITE" id="PS51387"/>
    </source>
</evidence>
<dbReference type="Pfam" id="PF03450">
    <property type="entry name" value="CO_deh_flav_C"/>
    <property type="match status" value="1"/>
</dbReference>
<evidence type="ECO:0000256" key="4">
    <source>
        <dbReference type="ARBA" id="ARBA00023002"/>
    </source>
</evidence>
<dbReference type="Gene3D" id="3.30.43.10">
    <property type="entry name" value="Uridine Diphospho-n-acetylenolpyruvylglucosamine Reductase, domain 2"/>
    <property type="match status" value="1"/>
</dbReference>
<feature type="domain" description="2Fe-2S ferredoxin-type" evidence="6">
    <location>
        <begin position="3"/>
        <end position="87"/>
    </location>
</feature>
<dbReference type="PIRSF" id="PIRSF036557">
    <property type="entry name" value="XdhA_RC"/>
    <property type="match status" value="1"/>
</dbReference>
<dbReference type="Proteomes" id="UP000027583">
    <property type="component" value="Unassembled WGS sequence"/>
</dbReference>
<dbReference type="SUPFAM" id="SSF56176">
    <property type="entry name" value="FAD-binding/transporter-associated domain-like"/>
    <property type="match status" value="1"/>
</dbReference>
<dbReference type="InterPro" id="IPR001041">
    <property type="entry name" value="2Fe-2S_ferredoxin-type"/>
</dbReference>
<proteinExistence type="predicted"/>
<dbReference type="SUPFAM" id="SSF47741">
    <property type="entry name" value="CO dehydrogenase ISP C-domain like"/>
    <property type="match status" value="1"/>
</dbReference>
<dbReference type="RefSeq" id="WP_023979528.1">
    <property type="nucleotide sequence ID" value="NZ_CBLX010000027.1"/>
</dbReference>
<feature type="domain" description="FAD-binding PCMH-type" evidence="7">
    <location>
        <begin position="189"/>
        <end position="367"/>
    </location>
</feature>
<dbReference type="PROSITE" id="PS51085">
    <property type="entry name" value="2FE2S_FER_2"/>
    <property type="match status" value="1"/>
</dbReference>
<dbReference type="GO" id="GO:0051537">
    <property type="term" value="F:2 iron, 2 sulfur cluster binding"/>
    <property type="evidence" value="ECO:0007669"/>
    <property type="project" value="InterPro"/>
</dbReference>
<protein>
    <submittedName>
        <fullName evidence="8">Xanthine dehydrogenase iron-sulfur subunit / Xanthine dehydrogenase, FAD binding subunit</fullName>
        <ecNumber evidence="8">1.17.1.4</ecNumber>
    </submittedName>
</protein>
<keyword evidence="3" id="KW-0274">FAD</keyword>
<dbReference type="PROSITE" id="PS51387">
    <property type="entry name" value="FAD_PCMH"/>
    <property type="match status" value="1"/>
</dbReference>
<evidence type="ECO:0000259" key="6">
    <source>
        <dbReference type="PROSITE" id="PS51085"/>
    </source>
</evidence>
<dbReference type="Gene3D" id="1.10.150.120">
    <property type="entry name" value="[2Fe-2S]-binding domain"/>
    <property type="match status" value="1"/>
</dbReference>
<dbReference type="InterPro" id="IPR036683">
    <property type="entry name" value="CO_DH_flav_C_dom_sf"/>
</dbReference>
<dbReference type="InterPro" id="IPR012675">
    <property type="entry name" value="Beta-grasp_dom_sf"/>
</dbReference>
<evidence type="ECO:0000256" key="2">
    <source>
        <dbReference type="ARBA" id="ARBA00022723"/>
    </source>
</evidence>
<dbReference type="SUPFAM" id="SSF55447">
    <property type="entry name" value="CO dehydrogenase flavoprotein C-terminal domain-like"/>
    <property type="match status" value="1"/>
</dbReference>
<comment type="caution">
    <text evidence="8">The sequence shown here is derived from an EMBL/GenBank/DDBJ whole genome shotgun (WGS) entry which is preliminary data.</text>
</comment>
<dbReference type="CDD" id="cd00207">
    <property type="entry name" value="fer2"/>
    <property type="match status" value="1"/>
</dbReference>
<evidence type="ECO:0000256" key="5">
    <source>
        <dbReference type="ARBA" id="ARBA00023004"/>
    </source>
</evidence>
<dbReference type="InterPro" id="IPR036010">
    <property type="entry name" value="2Fe-2S_ferredoxin-like_sf"/>
</dbReference>
<organism evidence="8 9">
    <name type="scientific">Asaia bogorensis</name>
    <dbReference type="NCBI Taxonomy" id="91915"/>
    <lineage>
        <taxon>Bacteria</taxon>
        <taxon>Pseudomonadati</taxon>
        <taxon>Pseudomonadota</taxon>
        <taxon>Alphaproteobacteria</taxon>
        <taxon>Acetobacterales</taxon>
        <taxon>Acetobacteraceae</taxon>
        <taxon>Asaia</taxon>
    </lineage>
</organism>
<dbReference type="GO" id="GO:0004854">
    <property type="term" value="F:xanthine dehydrogenase activity"/>
    <property type="evidence" value="ECO:0007669"/>
    <property type="project" value="UniProtKB-EC"/>
</dbReference>
<dbReference type="EMBL" id="CBLX010000027">
    <property type="protein sequence ID" value="CDG41213.1"/>
    <property type="molecule type" value="Genomic_DNA"/>
</dbReference>
<keyword evidence="5" id="KW-0408">Iron</keyword>
<keyword evidence="1" id="KW-0285">Flavoprotein</keyword>
<keyword evidence="4 8" id="KW-0560">Oxidoreductase</keyword>
<sequence>MRQTIRFYLGERLVSLSDIAPDTTLLDWLRHEGRTGTKEGCNEGDCGACMVIVARLRQGRLAVKAVNACIQLLPMLDGAAVFTIEDIGTPGALHPVQEAMVALNGAQCGFCTPGFVMSMVAYRQAEGASDDDAAIDAALSGNLCRCTGYAPIVKAMKQALLAPPAAFEQRVAEMTERLHALADGQDVLIEHEGSSLFVPATAESLAQRLTSFPDTVIVAGATDVGLWVTKAMRPLPRVAFIGQCADLLRLETGAQGPYAKGFYVGAAVTYEEAREALSRILPDFGVLIGRIGSTPIRNSATLCGNIANGSPIGDGPPALIAAGAILHLHCGDERRDMPLEAFFLAYGKQDRRPGEFVEGVSVPAPLPATFYRSYKISKRFDQDISAVLGAFALRCDAQGRVIDVRLAFGGMAAIPCRAHHAEKALMGSLWNEDALEAAREALSLDFKPLSDMRASAWYRQTVAANLLTRFFEESRGETMRLAKAGSLAHV</sequence>
<evidence type="ECO:0000256" key="1">
    <source>
        <dbReference type="ARBA" id="ARBA00022630"/>
    </source>
</evidence>
<dbReference type="InterPro" id="IPR036884">
    <property type="entry name" value="2Fe-2S-bd_dom_sf"/>
</dbReference>
<evidence type="ECO:0000313" key="8">
    <source>
        <dbReference type="EMBL" id="CDG41213.1"/>
    </source>
</evidence>
<keyword evidence="2" id="KW-0479">Metal-binding</keyword>
<accession>A0A060QKA5</accession>
<dbReference type="InterPro" id="IPR016208">
    <property type="entry name" value="Ald_Oxase/xanthine_DH-like"/>
</dbReference>
<dbReference type="Gene3D" id="3.30.465.10">
    <property type="match status" value="1"/>
</dbReference>
<dbReference type="InterPro" id="IPR002888">
    <property type="entry name" value="2Fe-2S-bd"/>
</dbReference>
<dbReference type="Gene3D" id="3.10.20.30">
    <property type="match status" value="1"/>
</dbReference>
<dbReference type="InterPro" id="IPR016169">
    <property type="entry name" value="FAD-bd_PCMH_sub2"/>
</dbReference>
<dbReference type="Pfam" id="PF00941">
    <property type="entry name" value="FAD_binding_5"/>
    <property type="match status" value="1"/>
</dbReference>
<dbReference type="NCBIfam" id="TIGR02963">
    <property type="entry name" value="xanthine_xdhA"/>
    <property type="match status" value="1"/>
</dbReference>
<dbReference type="InterPro" id="IPR036318">
    <property type="entry name" value="FAD-bd_PCMH-like_sf"/>
</dbReference>
<dbReference type="PANTHER" id="PTHR45444">
    <property type="entry name" value="XANTHINE DEHYDROGENASE"/>
    <property type="match status" value="1"/>
</dbReference>
<name>A0A060QKA5_9PROT</name>
<dbReference type="AlphaFoldDB" id="A0A060QKA5"/>
<dbReference type="Pfam" id="PF01799">
    <property type="entry name" value="Fer2_2"/>
    <property type="match status" value="1"/>
</dbReference>
<dbReference type="eggNOG" id="COG4630">
    <property type="taxonomic scope" value="Bacteria"/>
</dbReference>
<dbReference type="InterPro" id="IPR005107">
    <property type="entry name" value="CO_DH_flav_C"/>
</dbReference>
<dbReference type="EC" id="1.17.1.4" evidence="8"/>
<dbReference type="SUPFAM" id="SSF54292">
    <property type="entry name" value="2Fe-2S ferredoxin-like"/>
    <property type="match status" value="1"/>
</dbReference>
<dbReference type="Gene3D" id="3.30.390.50">
    <property type="entry name" value="CO dehydrogenase flavoprotein, C-terminal domain"/>
    <property type="match status" value="1"/>
</dbReference>
<dbReference type="InterPro" id="IPR002346">
    <property type="entry name" value="Mopterin_DH_FAD-bd"/>
</dbReference>